<proteinExistence type="predicted"/>
<dbReference type="PROSITE" id="PS50983">
    <property type="entry name" value="FE_B12_PBP"/>
    <property type="match status" value="1"/>
</dbReference>
<dbReference type="PANTHER" id="PTHR30535">
    <property type="entry name" value="VITAMIN B12-BINDING PROTEIN"/>
    <property type="match status" value="1"/>
</dbReference>
<feature type="domain" description="Fe/B12 periplasmic-binding" evidence="1">
    <location>
        <begin position="44"/>
        <end position="305"/>
    </location>
</feature>
<dbReference type="PANTHER" id="PTHR30535:SF4">
    <property type="entry name" value="HEMIN-BINDING PERIPLASMIC PROTEIN HMUT"/>
    <property type="match status" value="1"/>
</dbReference>
<dbReference type="AlphaFoldDB" id="A0A953NCS9"/>
<dbReference type="InterPro" id="IPR050902">
    <property type="entry name" value="ABC_Transporter_SBP"/>
</dbReference>
<keyword evidence="3" id="KW-1185">Reference proteome</keyword>
<accession>A0A953NCS9</accession>
<dbReference type="RefSeq" id="WP_259662406.1">
    <property type="nucleotide sequence ID" value="NZ_JAHXRI010000025.1"/>
</dbReference>
<dbReference type="EMBL" id="JAHXRI010000025">
    <property type="protein sequence ID" value="MBZ1352002.1"/>
    <property type="molecule type" value="Genomic_DNA"/>
</dbReference>
<dbReference type="SUPFAM" id="SSF53807">
    <property type="entry name" value="Helical backbone' metal receptor"/>
    <property type="match status" value="1"/>
</dbReference>
<dbReference type="Pfam" id="PF01497">
    <property type="entry name" value="Peripla_BP_2"/>
    <property type="match status" value="1"/>
</dbReference>
<dbReference type="InterPro" id="IPR002491">
    <property type="entry name" value="ABC_transptr_periplasmic_BD"/>
</dbReference>
<comment type="caution">
    <text evidence="2">The sequence shown here is derived from an EMBL/GenBank/DDBJ whole genome shotgun (WGS) entry which is preliminary data.</text>
</comment>
<dbReference type="Gene3D" id="3.40.50.1980">
    <property type="entry name" value="Nitrogenase molybdenum iron protein domain"/>
    <property type="match status" value="2"/>
</dbReference>
<evidence type="ECO:0000259" key="1">
    <source>
        <dbReference type="PROSITE" id="PS50983"/>
    </source>
</evidence>
<name>A0A953NCS9_9BURK</name>
<organism evidence="2 3">
    <name type="scientific">Zwartia hollandica</name>
    <dbReference type="NCBI Taxonomy" id="324606"/>
    <lineage>
        <taxon>Bacteria</taxon>
        <taxon>Pseudomonadati</taxon>
        <taxon>Pseudomonadota</taxon>
        <taxon>Betaproteobacteria</taxon>
        <taxon>Burkholderiales</taxon>
        <taxon>Alcaligenaceae</taxon>
        <taxon>Zwartia</taxon>
    </lineage>
</organism>
<evidence type="ECO:0000313" key="2">
    <source>
        <dbReference type="EMBL" id="MBZ1352002.1"/>
    </source>
</evidence>
<sequence>MSALRRSSSLFLDRRQLIQATCLSILSGFPAVEAANFRPNAKKRVVCVGGGLTEIVCALGCESHLVGVDTTSRFPLSVRRLPSVGYARSLSLEGVLALAPQNVIVGRDAGPASVLARLREAGVTVSSADDGYTVEALLLRVTKLGRVLKCEEKAQALTEQLWREWTALISMIPVAESGIRVMFILGLAPGQVIVAGSGTGADVMLKYAGLQNAFSDTNGYRPITTEALIAAQPDLIVLAQPDSSTQEVARSTRESIKQIQGLSATPAAQPARWLVFDTMFLLSFGPRMPDAILTLHRTSLEAMRA</sequence>
<reference evidence="2" key="1">
    <citation type="submission" date="2021-07" db="EMBL/GenBank/DDBJ databases">
        <title>New genus and species of the family Alcaligenaceae.</title>
        <authorList>
            <person name="Hahn M.W."/>
        </authorList>
    </citation>
    <scope>NUCLEOTIDE SEQUENCE</scope>
    <source>
        <strain evidence="2">LF4-65</strain>
    </source>
</reference>
<evidence type="ECO:0000313" key="3">
    <source>
        <dbReference type="Proteomes" id="UP000739565"/>
    </source>
</evidence>
<dbReference type="Proteomes" id="UP000739565">
    <property type="component" value="Unassembled WGS sequence"/>
</dbReference>
<gene>
    <name evidence="2" type="ORF">KZZ10_15260</name>
</gene>
<protein>
    <submittedName>
        <fullName evidence="2">ABC transporter substrate-binding protein</fullName>
    </submittedName>
</protein>